<dbReference type="Pfam" id="PF13193">
    <property type="entry name" value="AMP-binding_C"/>
    <property type="match status" value="1"/>
</dbReference>
<evidence type="ECO:0000256" key="3">
    <source>
        <dbReference type="ARBA" id="ARBA00022598"/>
    </source>
</evidence>
<dbReference type="OrthoDB" id="9778383at2"/>
<dbReference type="Pfam" id="PF16177">
    <property type="entry name" value="ACAS_N"/>
    <property type="match status" value="1"/>
</dbReference>
<dbReference type="InterPro" id="IPR000873">
    <property type="entry name" value="AMP-dep_synth/lig_dom"/>
</dbReference>
<keyword evidence="11" id="KW-1185">Reference proteome</keyword>
<reference evidence="10 11" key="1">
    <citation type="submission" date="2020-07" db="EMBL/GenBank/DDBJ databases">
        <authorList>
            <person name="Feng H."/>
        </authorList>
    </citation>
    <scope>NUCLEOTIDE SEQUENCE [LARGE SCALE GENOMIC DNA]</scope>
    <source>
        <strain evidence="11">s-11</strain>
    </source>
</reference>
<organism evidence="10 11">
    <name type="scientific">Thermoactinomyces daqus</name>
    <dbReference type="NCBI Taxonomy" id="1329516"/>
    <lineage>
        <taxon>Bacteria</taxon>
        <taxon>Bacillati</taxon>
        <taxon>Bacillota</taxon>
        <taxon>Bacilli</taxon>
        <taxon>Bacillales</taxon>
        <taxon>Thermoactinomycetaceae</taxon>
        <taxon>Thermoactinomyces</taxon>
    </lineage>
</organism>
<dbReference type="RefSeq" id="WP_033100144.1">
    <property type="nucleotide sequence ID" value="NZ_JACEIP010000009.1"/>
</dbReference>
<keyword evidence="4" id="KW-0547">Nucleotide-binding</keyword>
<dbReference type="Gene3D" id="3.40.50.12780">
    <property type="entry name" value="N-terminal domain of ligase-like"/>
    <property type="match status" value="1"/>
</dbReference>
<gene>
    <name evidence="10" type="ORF">H1164_07470</name>
</gene>
<dbReference type="GO" id="GO:0003987">
    <property type="term" value="F:acetate-CoA ligase activity"/>
    <property type="evidence" value="ECO:0007669"/>
    <property type="project" value="UniProtKB-EC"/>
</dbReference>
<feature type="domain" description="AMP-dependent synthetase/ligase" evidence="7">
    <location>
        <begin position="99"/>
        <end position="479"/>
    </location>
</feature>
<dbReference type="PROSITE" id="PS00455">
    <property type="entry name" value="AMP_BINDING"/>
    <property type="match status" value="1"/>
</dbReference>
<evidence type="ECO:0000256" key="1">
    <source>
        <dbReference type="ARBA" id="ARBA00006432"/>
    </source>
</evidence>
<dbReference type="AlphaFoldDB" id="A0A7W1X9T1"/>
<dbReference type="PANTHER" id="PTHR24095:SF14">
    <property type="entry name" value="ACETYL-COENZYME A SYNTHETASE 1"/>
    <property type="match status" value="1"/>
</dbReference>
<dbReference type="GO" id="GO:0005524">
    <property type="term" value="F:ATP binding"/>
    <property type="evidence" value="ECO:0007669"/>
    <property type="project" value="UniProtKB-KW"/>
</dbReference>
<feature type="domain" description="Acetyl-coenzyme A synthetase N-terminal" evidence="9">
    <location>
        <begin position="30"/>
        <end position="87"/>
    </location>
</feature>
<evidence type="ECO:0000256" key="2">
    <source>
        <dbReference type="ARBA" id="ARBA00013275"/>
    </source>
</evidence>
<proteinExistence type="inferred from homology"/>
<evidence type="ECO:0000256" key="4">
    <source>
        <dbReference type="ARBA" id="ARBA00022741"/>
    </source>
</evidence>
<dbReference type="InterPro" id="IPR045851">
    <property type="entry name" value="AMP-bd_C_sf"/>
</dbReference>
<dbReference type="InterPro" id="IPR042099">
    <property type="entry name" value="ANL_N_sf"/>
</dbReference>
<dbReference type="InterPro" id="IPR020845">
    <property type="entry name" value="AMP-binding_CS"/>
</dbReference>
<dbReference type="Proteomes" id="UP000530514">
    <property type="component" value="Unassembled WGS sequence"/>
</dbReference>
<dbReference type="Pfam" id="PF00501">
    <property type="entry name" value="AMP-binding"/>
    <property type="match status" value="1"/>
</dbReference>
<feature type="domain" description="AMP-binding enzyme C-terminal" evidence="8">
    <location>
        <begin position="532"/>
        <end position="610"/>
    </location>
</feature>
<protein>
    <recommendedName>
        <fullName evidence="2">acetate--CoA ligase</fullName>
        <ecNumber evidence="2">6.2.1.1</ecNumber>
    </recommendedName>
</protein>
<evidence type="ECO:0000313" key="11">
    <source>
        <dbReference type="Proteomes" id="UP000530514"/>
    </source>
</evidence>
<dbReference type="EMBL" id="JACEIP010000009">
    <property type="protein sequence ID" value="MBA4542740.1"/>
    <property type="molecule type" value="Genomic_DNA"/>
</dbReference>
<dbReference type="InterPro" id="IPR032387">
    <property type="entry name" value="ACAS_N"/>
</dbReference>
<evidence type="ECO:0000256" key="5">
    <source>
        <dbReference type="ARBA" id="ARBA00022840"/>
    </source>
</evidence>
<comment type="similarity">
    <text evidence="1">Belongs to the ATP-dependent AMP-binding enzyme family.</text>
</comment>
<accession>A0A7W1X9T1</accession>
<comment type="caution">
    <text evidence="10">The sequence shown here is derived from an EMBL/GenBank/DDBJ whole genome shotgun (WGS) entry which is preliminary data.</text>
</comment>
<keyword evidence="5" id="KW-0067">ATP-binding</keyword>
<name>A0A7W1X9T1_9BACL</name>
<dbReference type="InterPro" id="IPR025110">
    <property type="entry name" value="AMP-bd_C"/>
</dbReference>
<evidence type="ECO:0000259" key="7">
    <source>
        <dbReference type="Pfam" id="PF00501"/>
    </source>
</evidence>
<dbReference type="Gene3D" id="3.30.300.30">
    <property type="match status" value="1"/>
</dbReference>
<evidence type="ECO:0000259" key="9">
    <source>
        <dbReference type="Pfam" id="PF16177"/>
    </source>
</evidence>
<evidence type="ECO:0000256" key="6">
    <source>
        <dbReference type="ARBA" id="ARBA00022990"/>
    </source>
</evidence>
<sequence length="646" mass="72606">MHKPVWFPKQEQMEQTRLYRFMKRLGFRDYDRFYEQSIKNIAWFWDEVVNDLGLRWMMPYRQVLDMSDGIAWTRWFVDGKINISDNCLDRFVEEPAARHRLALIWEGDDGTTKKYTYRDLWLEVNRLACGLKKLGVAAGDCVAIYMPMIAENVIAMLAVARIGAIFTPCFSGYGAEAVATRIQGCQAKWLITADGYLRRGKVVAMKEEADRAADLSPSVEKVVVVSRLGRDCPWNPDRDVKWDQLTAEMKTLSPAVTDANDPFMIIYTSGTTGKPKGTVHVHSGFPLKAAFDAGYAFDVGPGDILFWVTDMGWMMGPWMVFGTLLLGSTMLVFEGTPDYPIPGRLWELTEKHGVTHLGISPTLIRALMKHGTSWFSQRDLSSLRVFGSTGEPWNPEPWHWLFEQVGGKRVPIFNYSGGTEISGGILGNHFFKPIVPCGFAGPLPGMDAEVFDDQGKTVRGEVGELVLRQPWVGMTSGFWQDARRYEDTYWSRWPKTWLHGDWVIVDEGGQWFITGRSDDTLKIAGKRLGPAEMESVLVDHPSVIEAATIGVPDADKGESAVCFVVVRGDGEEVQSLTEELVRFVGERMGKALKPKRVHIVDELPKTRNGKILRRVIRAAYLGENAGDLSSLENAHAVEKIRRLAGV</sequence>
<dbReference type="SUPFAM" id="SSF56801">
    <property type="entry name" value="Acetyl-CoA synthetase-like"/>
    <property type="match status" value="1"/>
</dbReference>
<dbReference type="GO" id="GO:0006085">
    <property type="term" value="P:acetyl-CoA biosynthetic process"/>
    <property type="evidence" value="ECO:0007669"/>
    <property type="project" value="TreeGrafter"/>
</dbReference>
<dbReference type="EC" id="6.2.1.1" evidence="2"/>
<evidence type="ECO:0000259" key="8">
    <source>
        <dbReference type="Pfam" id="PF13193"/>
    </source>
</evidence>
<evidence type="ECO:0000313" key="10">
    <source>
        <dbReference type="EMBL" id="MBA4542740.1"/>
    </source>
</evidence>
<dbReference type="PANTHER" id="PTHR24095">
    <property type="entry name" value="ACETYL-COENZYME A SYNTHETASE"/>
    <property type="match status" value="1"/>
</dbReference>
<keyword evidence="3" id="KW-0436">Ligase</keyword>
<keyword evidence="6" id="KW-0007">Acetylation</keyword>